<sequence length="325" mass="36598">AGLFCPGTFDGWSCWPETPAGSSAHAPCPDFVTGFDPTRMAHKECLENGTWFRHPSSGQVWSNYTTCVNMDDLNWRQQVNRIYEIGYLVSLVALLISLGILFYFKPLRCARTTLHMNLFASFAMNNALWLLWYRIVVNQPEVIVENGEGCKILHVVLHFFLMTNYAWMLCEGLYLHTLLVAAFISESRLVKWLYGLGWAMPLVPTVIYTSLRAASSDENDTKECWISESPYTIVLIIPVCASMVLNLIFLCNILRVLLIKLRAGPHVGSSRPSSTLLQAVRATLLLVPLLGLHYLVTPFRPSQNHPWEGVYEVTSAITASFQASF</sequence>
<evidence type="ECO:0000256" key="13">
    <source>
        <dbReference type="SAM" id="Phobius"/>
    </source>
</evidence>
<evidence type="ECO:0000256" key="3">
    <source>
        <dbReference type="ARBA" id="ARBA00022475"/>
    </source>
</evidence>
<keyword evidence="17" id="KW-1185">Reference proteome</keyword>
<dbReference type="InterPro" id="IPR050332">
    <property type="entry name" value="GPCR_2"/>
</dbReference>
<protein>
    <recommendedName>
        <fullName evidence="18">Calcitonin receptor</fullName>
    </recommendedName>
</protein>
<accession>A0A067R9A4</accession>
<evidence type="ECO:0000256" key="2">
    <source>
        <dbReference type="ARBA" id="ARBA00005314"/>
    </source>
</evidence>
<evidence type="ECO:0008006" key="18">
    <source>
        <dbReference type="Google" id="ProtNLM"/>
    </source>
</evidence>
<evidence type="ECO:0000256" key="8">
    <source>
        <dbReference type="ARBA" id="ARBA00023136"/>
    </source>
</evidence>
<dbReference type="GO" id="GO:0007166">
    <property type="term" value="P:cell surface receptor signaling pathway"/>
    <property type="evidence" value="ECO:0007669"/>
    <property type="project" value="InterPro"/>
</dbReference>
<dbReference type="GO" id="GO:0004948">
    <property type="term" value="F:calcitonin receptor activity"/>
    <property type="evidence" value="ECO:0007669"/>
    <property type="project" value="InterPro"/>
</dbReference>
<evidence type="ECO:0000256" key="11">
    <source>
        <dbReference type="ARBA" id="ARBA00023180"/>
    </source>
</evidence>
<dbReference type="InterPro" id="IPR003287">
    <property type="entry name" value="GPCR_2_calcitonin_rcpt_fam"/>
</dbReference>
<reference evidence="16 17" key="1">
    <citation type="journal article" date="2014" name="Nat. Commun.">
        <title>Molecular traces of alternative social organization in a termite genome.</title>
        <authorList>
            <person name="Terrapon N."/>
            <person name="Li C."/>
            <person name="Robertson H.M."/>
            <person name="Ji L."/>
            <person name="Meng X."/>
            <person name="Booth W."/>
            <person name="Chen Z."/>
            <person name="Childers C.P."/>
            <person name="Glastad K.M."/>
            <person name="Gokhale K."/>
            <person name="Gowin J."/>
            <person name="Gronenberg W."/>
            <person name="Hermansen R.A."/>
            <person name="Hu H."/>
            <person name="Hunt B.G."/>
            <person name="Huylmans A.K."/>
            <person name="Khalil S.M."/>
            <person name="Mitchell R.D."/>
            <person name="Munoz-Torres M.C."/>
            <person name="Mustard J.A."/>
            <person name="Pan H."/>
            <person name="Reese J.T."/>
            <person name="Scharf M.E."/>
            <person name="Sun F."/>
            <person name="Vogel H."/>
            <person name="Xiao J."/>
            <person name="Yang W."/>
            <person name="Yang Z."/>
            <person name="Yang Z."/>
            <person name="Zhou J."/>
            <person name="Zhu J."/>
            <person name="Brent C.S."/>
            <person name="Elsik C.G."/>
            <person name="Goodisman M.A."/>
            <person name="Liberles D.A."/>
            <person name="Roe R.M."/>
            <person name="Vargo E.L."/>
            <person name="Vilcinskas A."/>
            <person name="Wang J."/>
            <person name="Bornberg-Bauer E."/>
            <person name="Korb J."/>
            <person name="Zhang G."/>
            <person name="Liebig J."/>
        </authorList>
    </citation>
    <scope>NUCLEOTIDE SEQUENCE [LARGE SCALE GENOMIC DNA]</scope>
    <source>
        <tissue evidence="16">Whole organism</tissue>
    </source>
</reference>
<dbReference type="eggNOG" id="KOG4564">
    <property type="taxonomic scope" value="Eukaryota"/>
</dbReference>
<evidence type="ECO:0000313" key="17">
    <source>
        <dbReference type="Proteomes" id="UP000027135"/>
    </source>
</evidence>
<evidence type="ECO:0000313" key="16">
    <source>
        <dbReference type="EMBL" id="KDR16174.1"/>
    </source>
</evidence>
<dbReference type="PROSITE" id="PS50227">
    <property type="entry name" value="G_PROTEIN_RECEP_F2_3"/>
    <property type="match status" value="1"/>
</dbReference>
<dbReference type="STRING" id="136037.A0A067R9A4"/>
<dbReference type="SUPFAM" id="SSF81321">
    <property type="entry name" value="Family A G protein-coupled receptor-like"/>
    <property type="match status" value="1"/>
</dbReference>
<evidence type="ECO:0000256" key="9">
    <source>
        <dbReference type="ARBA" id="ARBA00023157"/>
    </source>
</evidence>
<name>A0A067R9A4_ZOONE</name>
<feature type="transmembrane region" description="Helical" evidence="13">
    <location>
        <begin position="165"/>
        <end position="185"/>
    </location>
</feature>
<feature type="domain" description="G-protein coupled receptors family 2 profile 2" evidence="15">
    <location>
        <begin position="79"/>
        <end position="325"/>
    </location>
</feature>
<evidence type="ECO:0000256" key="10">
    <source>
        <dbReference type="ARBA" id="ARBA00023170"/>
    </source>
</evidence>
<dbReference type="SUPFAM" id="SSF111418">
    <property type="entry name" value="Hormone receptor domain"/>
    <property type="match status" value="1"/>
</dbReference>
<dbReference type="SMART" id="SM00008">
    <property type="entry name" value="HormR"/>
    <property type="match status" value="1"/>
</dbReference>
<dbReference type="PANTHER" id="PTHR45620">
    <property type="entry name" value="PDF RECEPTOR-LIKE PROTEIN-RELATED"/>
    <property type="match status" value="1"/>
</dbReference>
<feature type="transmembrane region" description="Helical" evidence="13">
    <location>
        <begin position="85"/>
        <end position="104"/>
    </location>
</feature>
<keyword evidence="11" id="KW-0325">Glycoprotein</keyword>
<dbReference type="Pfam" id="PF02793">
    <property type="entry name" value="HRM"/>
    <property type="match status" value="1"/>
</dbReference>
<evidence type="ECO:0000256" key="12">
    <source>
        <dbReference type="ARBA" id="ARBA00023224"/>
    </source>
</evidence>
<feature type="domain" description="G-protein coupled receptors family 2 profile 1" evidence="14">
    <location>
        <begin position="1"/>
        <end position="71"/>
    </location>
</feature>
<feature type="transmembrane region" description="Helical" evidence="13">
    <location>
        <begin position="192"/>
        <end position="211"/>
    </location>
</feature>
<evidence type="ECO:0000259" key="15">
    <source>
        <dbReference type="PROSITE" id="PS50261"/>
    </source>
</evidence>
<evidence type="ECO:0000259" key="14">
    <source>
        <dbReference type="PROSITE" id="PS50227"/>
    </source>
</evidence>
<dbReference type="PROSITE" id="PS50261">
    <property type="entry name" value="G_PROTEIN_RECEP_F2_4"/>
    <property type="match status" value="1"/>
</dbReference>
<evidence type="ECO:0000256" key="5">
    <source>
        <dbReference type="ARBA" id="ARBA00022729"/>
    </source>
</evidence>
<dbReference type="GO" id="GO:0005886">
    <property type="term" value="C:plasma membrane"/>
    <property type="evidence" value="ECO:0007669"/>
    <property type="project" value="UniProtKB-SubCell"/>
</dbReference>
<dbReference type="PRINTS" id="PR01350">
    <property type="entry name" value="CTRFAMILY"/>
</dbReference>
<dbReference type="InterPro" id="IPR001879">
    <property type="entry name" value="GPCR_2_extracellular_dom"/>
</dbReference>
<keyword evidence="6 13" id="KW-1133">Transmembrane helix</keyword>
<evidence type="ECO:0000256" key="6">
    <source>
        <dbReference type="ARBA" id="ARBA00022989"/>
    </source>
</evidence>
<keyword evidence="8 13" id="KW-0472">Membrane</keyword>
<dbReference type="InterPro" id="IPR017983">
    <property type="entry name" value="GPCR_2_secretin-like_CS"/>
</dbReference>
<dbReference type="InParanoid" id="A0A067R9A4"/>
<feature type="transmembrane region" description="Helical" evidence="13">
    <location>
        <begin position="231"/>
        <end position="258"/>
    </location>
</feature>
<dbReference type="PANTHER" id="PTHR45620:SF32">
    <property type="entry name" value="DIURETIC HORMONE 31 RECEPTOR, ISOFORM C"/>
    <property type="match status" value="1"/>
</dbReference>
<feature type="non-terminal residue" evidence="16">
    <location>
        <position position="1"/>
    </location>
</feature>
<gene>
    <name evidence="16" type="ORF">L798_09588</name>
</gene>
<dbReference type="OMA" id="NIPVYIC"/>
<keyword evidence="10" id="KW-0675">Receptor</keyword>
<dbReference type="Gene3D" id="1.20.1070.10">
    <property type="entry name" value="Rhodopsin 7-helix transmembrane proteins"/>
    <property type="match status" value="1"/>
</dbReference>
<dbReference type="Pfam" id="PF00002">
    <property type="entry name" value="7tm_2"/>
    <property type="match status" value="1"/>
</dbReference>
<organism evidence="16 17">
    <name type="scientific">Zootermopsis nevadensis</name>
    <name type="common">Dampwood termite</name>
    <dbReference type="NCBI Taxonomy" id="136037"/>
    <lineage>
        <taxon>Eukaryota</taxon>
        <taxon>Metazoa</taxon>
        <taxon>Ecdysozoa</taxon>
        <taxon>Arthropoda</taxon>
        <taxon>Hexapoda</taxon>
        <taxon>Insecta</taxon>
        <taxon>Pterygota</taxon>
        <taxon>Neoptera</taxon>
        <taxon>Polyneoptera</taxon>
        <taxon>Dictyoptera</taxon>
        <taxon>Blattodea</taxon>
        <taxon>Blattoidea</taxon>
        <taxon>Termitoidae</taxon>
        <taxon>Termopsidae</taxon>
        <taxon>Zootermopsis</taxon>
    </lineage>
</organism>
<dbReference type="PRINTS" id="PR00249">
    <property type="entry name" value="GPCRSECRETIN"/>
</dbReference>
<dbReference type="InterPro" id="IPR017981">
    <property type="entry name" value="GPCR_2-like_7TM"/>
</dbReference>
<dbReference type="InterPro" id="IPR036445">
    <property type="entry name" value="GPCR_2_extracell_dom_sf"/>
</dbReference>
<evidence type="ECO:0000256" key="7">
    <source>
        <dbReference type="ARBA" id="ARBA00023040"/>
    </source>
</evidence>
<dbReference type="EMBL" id="KK852804">
    <property type="protein sequence ID" value="KDR16174.1"/>
    <property type="molecule type" value="Genomic_DNA"/>
</dbReference>
<dbReference type="Proteomes" id="UP000027135">
    <property type="component" value="Unassembled WGS sequence"/>
</dbReference>
<keyword evidence="9" id="KW-1015">Disulfide bond</keyword>
<keyword evidence="12" id="KW-0807">Transducer</keyword>
<dbReference type="FunCoup" id="A0A067R9A4">
    <property type="interactions" value="269"/>
</dbReference>
<keyword evidence="7" id="KW-0297">G-protein coupled receptor</keyword>
<evidence type="ECO:0000256" key="4">
    <source>
        <dbReference type="ARBA" id="ARBA00022692"/>
    </source>
</evidence>
<dbReference type="Gene3D" id="4.10.1240.10">
    <property type="entry name" value="GPCR, family 2, extracellular hormone receptor domain"/>
    <property type="match status" value="1"/>
</dbReference>
<evidence type="ECO:0000256" key="1">
    <source>
        <dbReference type="ARBA" id="ARBA00004651"/>
    </source>
</evidence>
<feature type="transmembrane region" description="Helical" evidence="13">
    <location>
        <begin position="116"/>
        <end position="135"/>
    </location>
</feature>
<dbReference type="AlphaFoldDB" id="A0A067R9A4"/>
<dbReference type="PROSITE" id="PS00649">
    <property type="entry name" value="G_PROTEIN_RECEP_F2_1"/>
    <property type="match status" value="1"/>
</dbReference>
<comment type="similarity">
    <text evidence="2">Belongs to the G-protein coupled receptor 2 family.</text>
</comment>
<dbReference type="GO" id="GO:0007188">
    <property type="term" value="P:adenylate cyclase-modulating G protein-coupled receptor signaling pathway"/>
    <property type="evidence" value="ECO:0007669"/>
    <property type="project" value="TreeGrafter"/>
</dbReference>
<proteinExistence type="inferred from homology"/>
<comment type="subcellular location">
    <subcellularLocation>
        <location evidence="1">Cell membrane</location>
        <topology evidence="1">Multi-pass membrane protein</topology>
    </subcellularLocation>
</comment>
<keyword evidence="3" id="KW-1003">Cell membrane</keyword>
<keyword evidence="5" id="KW-0732">Signal</keyword>
<keyword evidence="4 13" id="KW-0812">Transmembrane</keyword>
<dbReference type="InterPro" id="IPR000832">
    <property type="entry name" value="GPCR_2_secretin-like"/>
</dbReference>